<dbReference type="SUPFAM" id="SSF57701">
    <property type="entry name" value="Zn2/Cys6 DNA-binding domain"/>
    <property type="match status" value="1"/>
</dbReference>
<keyword evidence="3" id="KW-0238">DNA-binding</keyword>
<evidence type="ECO:0000313" key="7">
    <source>
        <dbReference type="EMBL" id="KAJ7352048.1"/>
    </source>
</evidence>
<feature type="compositionally biased region" description="Low complexity" evidence="5">
    <location>
        <begin position="378"/>
        <end position="392"/>
    </location>
</feature>
<dbReference type="PROSITE" id="PS00463">
    <property type="entry name" value="ZN2_CY6_FUNGAL_1"/>
    <property type="match status" value="1"/>
</dbReference>
<feature type="compositionally biased region" description="Basic and acidic residues" evidence="5">
    <location>
        <begin position="301"/>
        <end position="330"/>
    </location>
</feature>
<proteinExistence type="predicted"/>
<evidence type="ECO:0000256" key="5">
    <source>
        <dbReference type="SAM" id="MobiDB-lite"/>
    </source>
</evidence>
<dbReference type="InterPro" id="IPR001138">
    <property type="entry name" value="Zn2Cys6_DnaBD"/>
</dbReference>
<feature type="region of interest" description="Disordered" evidence="5">
    <location>
        <begin position="371"/>
        <end position="393"/>
    </location>
</feature>
<protein>
    <recommendedName>
        <fullName evidence="6">Zn(2)-C6 fungal-type domain-containing protein</fullName>
    </recommendedName>
</protein>
<feature type="region of interest" description="Disordered" evidence="5">
    <location>
        <begin position="1"/>
        <end position="22"/>
    </location>
</feature>
<organism evidence="7 8">
    <name type="scientific">Mycena albidolilacea</name>
    <dbReference type="NCBI Taxonomy" id="1033008"/>
    <lineage>
        <taxon>Eukaryota</taxon>
        <taxon>Fungi</taxon>
        <taxon>Dikarya</taxon>
        <taxon>Basidiomycota</taxon>
        <taxon>Agaricomycotina</taxon>
        <taxon>Agaricomycetes</taxon>
        <taxon>Agaricomycetidae</taxon>
        <taxon>Agaricales</taxon>
        <taxon>Marasmiineae</taxon>
        <taxon>Mycenaceae</taxon>
        <taxon>Mycena</taxon>
    </lineage>
</organism>
<feature type="region of interest" description="Disordered" evidence="5">
    <location>
        <begin position="158"/>
        <end position="193"/>
    </location>
</feature>
<feature type="region of interest" description="Disordered" evidence="5">
    <location>
        <begin position="114"/>
        <end position="134"/>
    </location>
</feature>
<evidence type="ECO:0000256" key="1">
    <source>
        <dbReference type="ARBA" id="ARBA00004123"/>
    </source>
</evidence>
<keyword evidence="4" id="KW-0539">Nucleus</keyword>
<feature type="compositionally biased region" description="Low complexity" evidence="5">
    <location>
        <begin position="184"/>
        <end position="193"/>
    </location>
</feature>
<feature type="compositionally biased region" description="Low complexity" evidence="5">
    <location>
        <begin position="158"/>
        <end position="171"/>
    </location>
</feature>
<feature type="region of interest" description="Disordered" evidence="5">
    <location>
        <begin position="921"/>
        <end position="945"/>
    </location>
</feature>
<comment type="caution">
    <text evidence="7">The sequence shown here is derived from an EMBL/GenBank/DDBJ whole genome shotgun (WGS) entry which is preliminary data.</text>
</comment>
<dbReference type="Pfam" id="PF00172">
    <property type="entry name" value="Zn_clus"/>
    <property type="match status" value="1"/>
</dbReference>
<evidence type="ECO:0000259" key="6">
    <source>
        <dbReference type="PROSITE" id="PS50048"/>
    </source>
</evidence>
<dbReference type="GO" id="GO:0000981">
    <property type="term" value="F:DNA-binding transcription factor activity, RNA polymerase II-specific"/>
    <property type="evidence" value="ECO:0007669"/>
    <property type="project" value="InterPro"/>
</dbReference>
<dbReference type="PANTHER" id="PTHR46910">
    <property type="entry name" value="TRANSCRIPTION FACTOR PDR1"/>
    <property type="match status" value="1"/>
</dbReference>
<feature type="compositionally biased region" description="Basic residues" evidence="5">
    <location>
        <begin position="233"/>
        <end position="252"/>
    </location>
</feature>
<dbReference type="Gene3D" id="4.10.240.10">
    <property type="entry name" value="Zn(2)-C6 fungal-type DNA-binding domain"/>
    <property type="match status" value="1"/>
</dbReference>
<dbReference type="InterPro" id="IPR036864">
    <property type="entry name" value="Zn2-C6_fun-type_DNA-bd_sf"/>
</dbReference>
<keyword evidence="8" id="KW-1185">Reference proteome</keyword>
<dbReference type="PROSITE" id="PS50048">
    <property type="entry name" value="ZN2_CY6_FUNGAL_2"/>
    <property type="match status" value="1"/>
</dbReference>
<evidence type="ECO:0000256" key="3">
    <source>
        <dbReference type="ARBA" id="ARBA00023125"/>
    </source>
</evidence>
<feature type="domain" description="Zn(2)-C6 fungal-type" evidence="6">
    <location>
        <begin position="198"/>
        <end position="228"/>
    </location>
</feature>
<dbReference type="GO" id="GO:0003677">
    <property type="term" value="F:DNA binding"/>
    <property type="evidence" value="ECO:0007669"/>
    <property type="project" value="UniProtKB-KW"/>
</dbReference>
<reference evidence="7" key="1">
    <citation type="submission" date="2023-03" db="EMBL/GenBank/DDBJ databases">
        <title>Massive genome expansion in bonnet fungi (Mycena s.s.) driven by repeated elements and novel gene families across ecological guilds.</title>
        <authorList>
            <consortium name="Lawrence Berkeley National Laboratory"/>
            <person name="Harder C.B."/>
            <person name="Miyauchi S."/>
            <person name="Viragh M."/>
            <person name="Kuo A."/>
            <person name="Thoen E."/>
            <person name="Andreopoulos B."/>
            <person name="Lu D."/>
            <person name="Skrede I."/>
            <person name="Drula E."/>
            <person name="Henrissat B."/>
            <person name="Morin E."/>
            <person name="Kohler A."/>
            <person name="Barry K."/>
            <person name="LaButti K."/>
            <person name="Morin E."/>
            <person name="Salamov A."/>
            <person name="Lipzen A."/>
            <person name="Mereny Z."/>
            <person name="Hegedus B."/>
            <person name="Baldrian P."/>
            <person name="Stursova M."/>
            <person name="Weitz H."/>
            <person name="Taylor A."/>
            <person name="Grigoriev I.V."/>
            <person name="Nagy L.G."/>
            <person name="Martin F."/>
            <person name="Kauserud H."/>
        </authorList>
    </citation>
    <scope>NUCLEOTIDE SEQUENCE</scope>
    <source>
        <strain evidence="7">CBHHK002</strain>
    </source>
</reference>
<comment type="subcellular location">
    <subcellularLocation>
        <location evidence="1">Nucleus</location>
    </subcellularLocation>
</comment>
<sequence length="945" mass="105079">MAVRHQSALYPPPSDLSISSDRNAQFHSPPIYGASVGTNTYRYLPHAASVDLPLQYGYGNVPNVVNLSQALEGSAIRQSALPRLQIPTRASPELSSPLRSQRVDIPASFHSAAVTPSSTSKFHPAPFRGPLSAPDVSEDFQYNHLYEDPNRTANMQVSSNAASGSASVSRSKNTDAPKRRSLSPVRPARRTTTTAVIACRQCRARKIRCDSTRPHCSNCSRRADQCVYDPVPKRRGPDKKPGTRQRRCKKRADSREEEDELELAHKPLARLEPAPSASTNMIALPSPVPIPSPGSDFSPAEGKRGDNKSPKRQKLSDEAHSFDDFTDRMRQQHPTPTPNMSSHNYGRPIRPLIHVPSQGPAPLRISTDESVLVRRSHPPSSTQPSTSEISSTRYTPVSSTYGYDVSPFAHQTPYDMGHQPSVPHVDHPKFPSLPSTAVQAAQQGWWDAFLRSYSLREIATDLNFLYTESPVTLSFVNVGFLLETLWSPTKYLTLQPAFILASMALAVLIRSSETERGAAGRERAAFLRHSAQDTLERTWREGVWLDASLAEAALIIAQYEASAHPEYHPDRLARAFEFLDEVISALGLTTIDAGNPDVCRYAPGACPGVNVQPDAQCACFPPGTPPPDPDHVWSSALPWDPSWGEHEIRDEECRRLSWAALTLVTSFRMECIALTRPDDSQALRICDPSNYLALFPNELYDRNGFGRGRQEGGGPTAHPKNAVWALYCRSMLLFNFCSNVVARNTENRDERESQAEALQESWNEAQAIQDTLDGHGCNLHTLVAYLCRENLSNAQMTITKGLRDLQGLPSGNRPGPLFNRRQAEEWIYSQAEVVKRATMSIQYASDPRGHHFTQRPYAVTWFYHQLAICLLLWENDTSLGDVLELAKQLLVPLDVLNAMWPCDLIQRQCTALRKRLTAHCRSAGHEPPPPLDLELSLPQVHRRNP</sequence>
<dbReference type="Proteomes" id="UP001218218">
    <property type="component" value="Unassembled WGS sequence"/>
</dbReference>
<evidence type="ECO:0000313" key="8">
    <source>
        <dbReference type="Proteomes" id="UP001218218"/>
    </source>
</evidence>
<evidence type="ECO:0000256" key="4">
    <source>
        <dbReference type="ARBA" id="ARBA00023242"/>
    </source>
</evidence>
<feature type="compositionally biased region" description="Polar residues" evidence="5">
    <location>
        <begin position="332"/>
        <end position="344"/>
    </location>
</feature>
<dbReference type="GO" id="GO:0005634">
    <property type="term" value="C:nucleus"/>
    <property type="evidence" value="ECO:0007669"/>
    <property type="project" value="UniProtKB-SubCell"/>
</dbReference>
<dbReference type="PANTHER" id="PTHR46910:SF3">
    <property type="entry name" value="HALOTOLERANCE PROTEIN 9-RELATED"/>
    <property type="match status" value="1"/>
</dbReference>
<gene>
    <name evidence="7" type="ORF">DFH08DRAFT_1077844</name>
</gene>
<dbReference type="CDD" id="cd00067">
    <property type="entry name" value="GAL4"/>
    <property type="match status" value="1"/>
</dbReference>
<dbReference type="GO" id="GO:0008270">
    <property type="term" value="F:zinc ion binding"/>
    <property type="evidence" value="ECO:0007669"/>
    <property type="project" value="InterPro"/>
</dbReference>
<accession>A0AAD7EV67</accession>
<keyword evidence="2" id="KW-0479">Metal-binding</keyword>
<dbReference type="EMBL" id="JARIHO010000012">
    <property type="protein sequence ID" value="KAJ7352048.1"/>
    <property type="molecule type" value="Genomic_DNA"/>
</dbReference>
<dbReference type="InterPro" id="IPR050987">
    <property type="entry name" value="AtrR-like"/>
</dbReference>
<feature type="region of interest" description="Disordered" evidence="5">
    <location>
        <begin position="228"/>
        <end position="347"/>
    </location>
</feature>
<dbReference type="SMART" id="SM00066">
    <property type="entry name" value="GAL4"/>
    <property type="match status" value="1"/>
</dbReference>
<evidence type="ECO:0000256" key="2">
    <source>
        <dbReference type="ARBA" id="ARBA00022723"/>
    </source>
</evidence>
<name>A0AAD7EV67_9AGAR</name>
<dbReference type="AlphaFoldDB" id="A0AAD7EV67"/>